<dbReference type="GeneID" id="113209700"/>
<dbReference type="InterPro" id="IPR036964">
    <property type="entry name" value="RASGEF_cat_dom_sf"/>
</dbReference>
<feature type="domain" description="Ras-GEF" evidence="5">
    <location>
        <begin position="1117"/>
        <end position="1342"/>
    </location>
</feature>
<dbReference type="PROSITE" id="PS50212">
    <property type="entry name" value="RASGEF_NTER"/>
    <property type="match status" value="1"/>
</dbReference>
<feature type="compositionally biased region" description="Basic and acidic residues" evidence="4">
    <location>
        <begin position="438"/>
        <end position="465"/>
    </location>
</feature>
<dbReference type="CDD" id="cd00155">
    <property type="entry name" value="RasGEF"/>
    <property type="match status" value="1"/>
</dbReference>
<feature type="compositionally biased region" description="Pro residues" evidence="4">
    <location>
        <begin position="351"/>
        <end position="360"/>
    </location>
</feature>
<evidence type="ECO:0000256" key="3">
    <source>
        <dbReference type="PROSITE-ProRule" id="PRU00168"/>
    </source>
</evidence>
<feature type="region of interest" description="Disordered" evidence="4">
    <location>
        <begin position="829"/>
        <end position="908"/>
    </location>
</feature>
<feature type="compositionally biased region" description="Basic residues" evidence="4">
    <location>
        <begin position="46"/>
        <end position="58"/>
    </location>
</feature>
<organism evidence="7 8">
    <name type="scientific">Frankliniella occidentalis</name>
    <name type="common">Western flower thrips</name>
    <name type="synonym">Euthrips occidentalis</name>
    <dbReference type="NCBI Taxonomy" id="133901"/>
    <lineage>
        <taxon>Eukaryota</taxon>
        <taxon>Metazoa</taxon>
        <taxon>Ecdysozoa</taxon>
        <taxon>Arthropoda</taxon>
        <taxon>Hexapoda</taxon>
        <taxon>Insecta</taxon>
        <taxon>Pterygota</taxon>
        <taxon>Neoptera</taxon>
        <taxon>Paraneoptera</taxon>
        <taxon>Thysanoptera</taxon>
        <taxon>Terebrantia</taxon>
        <taxon>Thripoidea</taxon>
        <taxon>Thripidae</taxon>
        <taxon>Frankliniella</taxon>
    </lineage>
</organism>
<evidence type="ECO:0000256" key="1">
    <source>
        <dbReference type="ARBA" id="ARBA00022658"/>
    </source>
</evidence>
<gene>
    <name evidence="8" type="primary">LOC113209700</name>
</gene>
<feature type="domain" description="N-terminal Ras-GEF" evidence="6">
    <location>
        <begin position="961"/>
        <end position="1087"/>
    </location>
</feature>
<dbReference type="Pfam" id="PF00618">
    <property type="entry name" value="RasGEF_N"/>
    <property type="match status" value="1"/>
</dbReference>
<dbReference type="GO" id="GO:0005085">
    <property type="term" value="F:guanyl-nucleotide exchange factor activity"/>
    <property type="evidence" value="ECO:0007669"/>
    <property type="project" value="UniProtKB-KW"/>
</dbReference>
<feature type="region of interest" description="Disordered" evidence="4">
    <location>
        <begin position="922"/>
        <end position="945"/>
    </location>
</feature>
<dbReference type="SMART" id="SM00147">
    <property type="entry name" value="RasGEF"/>
    <property type="match status" value="1"/>
</dbReference>
<dbReference type="InterPro" id="IPR008937">
    <property type="entry name" value="Ras-like_GEF"/>
</dbReference>
<dbReference type="CTD" id="31618"/>
<feature type="region of interest" description="Disordered" evidence="4">
    <location>
        <begin position="648"/>
        <end position="692"/>
    </location>
</feature>
<dbReference type="InterPro" id="IPR000651">
    <property type="entry name" value="Ras-like_Gua-exchang_fac_N"/>
</dbReference>
<dbReference type="OrthoDB" id="25179at2759"/>
<accession>A0A6J1SQT7</accession>
<feature type="region of interest" description="Disordered" evidence="4">
    <location>
        <begin position="582"/>
        <end position="624"/>
    </location>
</feature>
<dbReference type="SUPFAM" id="SSF48366">
    <property type="entry name" value="Ras GEF"/>
    <property type="match status" value="1"/>
</dbReference>
<proteinExistence type="predicted"/>
<name>A0A6J1SQT7_FRAOC</name>
<dbReference type="Pfam" id="PF00617">
    <property type="entry name" value="RasGEF"/>
    <property type="match status" value="1"/>
</dbReference>
<feature type="compositionally biased region" description="Polar residues" evidence="4">
    <location>
        <begin position="829"/>
        <end position="840"/>
    </location>
</feature>
<dbReference type="Proteomes" id="UP000504606">
    <property type="component" value="Unplaced"/>
</dbReference>
<keyword evidence="7" id="KW-1185">Reference proteome</keyword>
<keyword evidence="1 3" id="KW-0344">Guanine-nucleotide releasing factor</keyword>
<evidence type="ECO:0000259" key="6">
    <source>
        <dbReference type="PROSITE" id="PS50212"/>
    </source>
</evidence>
<feature type="compositionally biased region" description="Low complexity" evidence="4">
    <location>
        <begin position="868"/>
        <end position="878"/>
    </location>
</feature>
<dbReference type="GO" id="GO:0005886">
    <property type="term" value="C:plasma membrane"/>
    <property type="evidence" value="ECO:0007669"/>
    <property type="project" value="TreeGrafter"/>
</dbReference>
<dbReference type="InterPro" id="IPR023578">
    <property type="entry name" value="Ras_GEF_dom_sf"/>
</dbReference>
<feature type="compositionally biased region" description="Polar residues" evidence="4">
    <location>
        <begin position="678"/>
        <end position="690"/>
    </location>
</feature>
<dbReference type="PROSITE" id="PS00720">
    <property type="entry name" value="RASGEF"/>
    <property type="match status" value="1"/>
</dbReference>
<dbReference type="Gene3D" id="1.20.870.10">
    <property type="entry name" value="Son of sevenless (SoS) protein Chain: S domain 1"/>
    <property type="match status" value="1"/>
</dbReference>
<dbReference type="FunFam" id="1.10.840.10:FF:000009">
    <property type="entry name" value="rap guanine nucleotide exchange factor 1"/>
    <property type="match status" value="1"/>
</dbReference>
<dbReference type="RefSeq" id="XP_026283178.2">
    <property type="nucleotide sequence ID" value="XM_026427393.2"/>
</dbReference>
<evidence type="ECO:0000313" key="8">
    <source>
        <dbReference type="RefSeq" id="XP_026283178.2"/>
    </source>
</evidence>
<dbReference type="SMART" id="SM00229">
    <property type="entry name" value="RasGEFN"/>
    <property type="match status" value="1"/>
</dbReference>
<protein>
    <recommendedName>
        <fullName evidence="2">CRK SH3-binding GNRP</fullName>
    </recommendedName>
</protein>
<dbReference type="InterPro" id="IPR001895">
    <property type="entry name" value="RASGEF_cat_dom"/>
</dbReference>
<feature type="compositionally biased region" description="Low complexity" evidence="4">
    <location>
        <begin position="361"/>
        <end position="374"/>
    </location>
</feature>
<feature type="region of interest" description="Disordered" evidence="4">
    <location>
        <begin position="244"/>
        <end position="278"/>
    </location>
</feature>
<feature type="compositionally biased region" description="Low complexity" evidence="4">
    <location>
        <begin position="248"/>
        <end position="264"/>
    </location>
</feature>
<evidence type="ECO:0000313" key="7">
    <source>
        <dbReference type="Proteomes" id="UP000504606"/>
    </source>
</evidence>
<evidence type="ECO:0000256" key="4">
    <source>
        <dbReference type="SAM" id="MobiDB-lite"/>
    </source>
</evidence>
<sequence length="1351" mass="145747">MSGTPKHDRQVSESDVSPGSGGPAGPGAPGPGGGSGLGRHGGSFHGKPRGSRLARRARSFKDDFLEILSQMRSPGGGPGGGGGSSGGSGGSGSAASRSPQSPKARTPVKATKSDAGDGGASRNPLQDLDAHVRQVQFALKHFRDVVSNNKLEVLPGNGTVVLETVATIHSALKTCLLNEQGAQSSILVSATNQVYQSMAQLIKLCDDVLLNGGKSLNTENVAQVIQLVEEAVLNLVTLAREKLASRHSSGSVGSSGSAGSSSSGPLKSAPPVPQAMDRKSSYSMAGLELPQRSSLPDIPLTPRERQILEQTSQSVIERHHHHHANRNNHHHHHHSQSSDSVLLDTVDGADVPPPKPPLPAGRPWCLSESSSPSPCGEPPPLPPKRRPRQSDGLGPPPHASGLGPLVGLEGLSLRSKSPEDTSSLLSASAGSLDSVLNHSRDEEEELRALMEPEAEHDTDRADSHSDSLTLAPGPSPGPSPGRSSRSSRSPCTSSGGHGHGPGGTGPSPWLNRLAPGTPKGAVNGGGDASPSSSPSPCCCWEGAGPEPPDHVHVHGPGQTQSQHMSASLAESGFASMHSIRYASTSSQHRSSQQSSVSITSQAVMSQSQRTVSVSSSSSSSTTRLGFTPLEEDALLGISAVDDGVFERISPASNGSSPPALPQKNRFRQGPKRERLPSQYDNVPGNDTTDSPCLEVALPSSSPQSMNCSLHATQITSTVMQSQSHSALQVSSTSPSNLMLPAHKSAMALSGPSPETGKPPPLPLKKKHMFQSVAYSVMAYMEMFGNCSHTNNNDFLRHSMHTYNVLQTEWQQRDNFTAVQSRSFYYQKESLNSSPSATDVVQSIPPALPPKRSRTSSVRSVSSPPPSSPVSNTSANPPALKEEKKKVIPPRLDLSPKPPLPPASVSVSLSINSPPAIEQVTNQTQLNEGSGKGPAGSSEETGNPLEELDVTRHLVVKKSDEDGPDIRGGHEDGLVVHATKANKNEENETDFLYQEAFLTTYRTFLSPLEVIQKLCFRHQRFHCSAEVAKQRAAKESFSLLVRVVSDLTISDLDDTVLQTLMNFTYQLLSSGDLTMAKALRVKILEKHSAKMLCNTTNTLLPSQNVYTRYRQASLLDFKSEQIAEQMTLLDAQLFMKIEIPEVLIWAQEQNEERSPNLTRFTEHFNKMSYWARSRILEQAEAKDRERYVVKFIKIMKHLRKMNNFNSYLALLSALDSAPIRRLEWQKHITEGLKEYCALIDSSSSFRAYRQALADTNPPCIPYIGLVLQDLTFVHIGNSDLLADGTINFSKRWQQFNIVENMKRFKKGTYSFKKQERIIAFFSNFDEFLSEEAMWQISESIKPRGGRKTNTTS</sequence>
<feature type="compositionally biased region" description="Basic residues" evidence="4">
    <location>
        <begin position="323"/>
        <end position="335"/>
    </location>
</feature>
<feature type="compositionally biased region" description="Low complexity" evidence="4">
    <location>
        <begin position="422"/>
        <end position="436"/>
    </location>
</feature>
<feature type="compositionally biased region" description="Basic and acidic residues" evidence="4">
    <location>
        <begin position="1"/>
        <end position="12"/>
    </location>
</feature>
<feature type="compositionally biased region" description="Gly residues" evidence="4">
    <location>
        <begin position="495"/>
        <end position="505"/>
    </location>
</feature>
<dbReference type="PANTHER" id="PTHR23113">
    <property type="entry name" value="GUANINE NUCLEOTIDE EXCHANGE FACTOR"/>
    <property type="match status" value="1"/>
</dbReference>
<feature type="compositionally biased region" description="Gly residues" evidence="4">
    <location>
        <begin position="74"/>
        <end position="92"/>
    </location>
</feature>
<feature type="region of interest" description="Disordered" evidence="4">
    <location>
        <begin position="1"/>
        <end position="125"/>
    </location>
</feature>
<dbReference type="Gene3D" id="1.10.840.10">
    <property type="entry name" value="Ras guanine-nucleotide exchange factors catalytic domain"/>
    <property type="match status" value="1"/>
</dbReference>
<feature type="compositionally biased region" description="Low complexity" evidence="4">
    <location>
        <begin position="480"/>
        <end position="494"/>
    </location>
</feature>
<evidence type="ECO:0000259" key="5">
    <source>
        <dbReference type="PROSITE" id="PS50009"/>
    </source>
</evidence>
<feature type="compositionally biased region" description="Low complexity" evidence="4">
    <location>
        <begin position="583"/>
        <end position="623"/>
    </location>
</feature>
<evidence type="ECO:0000256" key="2">
    <source>
        <dbReference type="ARBA" id="ARBA00083313"/>
    </source>
</evidence>
<dbReference type="KEGG" id="foc:113209700"/>
<dbReference type="InterPro" id="IPR019804">
    <property type="entry name" value="Ras_G-nucl-exch_fac_CS"/>
</dbReference>
<dbReference type="PROSITE" id="PS50009">
    <property type="entry name" value="RASGEF_CAT"/>
    <property type="match status" value="1"/>
</dbReference>
<feature type="compositionally biased region" description="Gly residues" evidence="4">
    <location>
        <begin position="19"/>
        <end position="44"/>
    </location>
</feature>
<dbReference type="PANTHER" id="PTHR23113:SF224">
    <property type="entry name" value="RAP GUANINE NUCLEOTIDE EXCHANGE FACTOR 1"/>
    <property type="match status" value="1"/>
</dbReference>
<reference evidence="8" key="1">
    <citation type="submission" date="2025-08" db="UniProtKB">
        <authorList>
            <consortium name="RefSeq"/>
        </authorList>
    </citation>
    <scope>IDENTIFICATION</scope>
    <source>
        <tissue evidence="8">Whole organism</tissue>
    </source>
</reference>
<dbReference type="GO" id="GO:0007265">
    <property type="term" value="P:Ras protein signal transduction"/>
    <property type="evidence" value="ECO:0007669"/>
    <property type="project" value="TreeGrafter"/>
</dbReference>
<dbReference type="CDD" id="cd06224">
    <property type="entry name" value="REM"/>
    <property type="match status" value="1"/>
</dbReference>
<feature type="region of interest" description="Disordered" evidence="4">
    <location>
        <begin position="323"/>
        <end position="569"/>
    </location>
</feature>